<dbReference type="Pfam" id="PF14028">
    <property type="entry name" value="Lant_dehydr_C"/>
    <property type="match status" value="1"/>
</dbReference>
<organism evidence="2 3">
    <name type="scientific">Ornithinibacillus halotolerans</name>
    <dbReference type="NCBI Taxonomy" id="1274357"/>
    <lineage>
        <taxon>Bacteria</taxon>
        <taxon>Bacillati</taxon>
        <taxon>Bacillota</taxon>
        <taxon>Bacilli</taxon>
        <taxon>Bacillales</taxon>
        <taxon>Bacillaceae</taxon>
        <taxon>Ornithinibacillus</taxon>
    </lineage>
</organism>
<reference evidence="2" key="2">
    <citation type="submission" date="2020-09" db="EMBL/GenBank/DDBJ databases">
        <authorList>
            <person name="Sun Q."/>
            <person name="Zhou Y."/>
        </authorList>
    </citation>
    <scope>NUCLEOTIDE SEQUENCE</scope>
    <source>
        <strain evidence="2">CGMCC 1.12408</strain>
    </source>
</reference>
<evidence type="ECO:0000259" key="1">
    <source>
        <dbReference type="Pfam" id="PF14028"/>
    </source>
</evidence>
<feature type="domain" description="Thiopeptide-type bacteriocin biosynthesis" evidence="1">
    <location>
        <begin position="60"/>
        <end position="304"/>
    </location>
</feature>
<dbReference type="InterPro" id="IPR023809">
    <property type="entry name" value="Thiopep_bacteriocin_synth_dom"/>
</dbReference>
<evidence type="ECO:0000313" key="3">
    <source>
        <dbReference type="Proteomes" id="UP000613512"/>
    </source>
</evidence>
<evidence type="ECO:0000313" key="2">
    <source>
        <dbReference type="EMBL" id="GGA66163.1"/>
    </source>
</evidence>
<dbReference type="NCBIfam" id="TIGR03891">
    <property type="entry name" value="thiopep_ocin"/>
    <property type="match status" value="1"/>
</dbReference>
<sequence length="323" mass="38355">MTDKMKNIQDRKSVIDEIEKLLLTKLVTNEESTIDRNKLVETYMLGGREAIEKVAKSLDWIYFRVTLGELKAHYFLSHYYLPILEKLDLDQNNWWYIEKYDEGGVHLRIRILATLEQLNDILLLEKHIKAVKGVKHVNRLIYEPELRIFGGKNGLELAHDFFSADSKFITKWYEIREGNLSGLKGLSLFFIRKLLVSSYLDPFEQWDVWNNIYSQRCYIPDENLNLDYFNNWLGKIYQIEEEHIDNLFPTKQEQECIKNYLNFLNDFGKRLYTDYQNGEIQRGVRAFLSAVILFHWNRIGLDYYTQAGISRALMLKQDPLTNK</sequence>
<comment type="caution">
    <text evidence="2">The sequence shown here is derived from an EMBL/GenBank/DDBJ whole genome shotgun (WGS) entry which is preliminary data.</text>
</comment>
<name>A0A916RRP0_9BACI</name>
<reference evidence="2" key="1">
    <citation type="journal article" date="2014" name="Int. J. Syst. Evol. Microbiol.">
        <title>Complete genome sequence of Corynebacterium casei LMG S-19264T (=DSM 44701T), isolated from a smear-ripened cheese.</title>
        <authorList>
            <consortium name="US DOE Joint Genome Institute (JGI-PGF)"/>
            <person name="Walter F."/>
            <person name="Albersmeier A."/>
            <person name="Kalinowski J."/>
            <person name="Ruckert C."/>
        </authorList>
    </citation>
    <scope>NUCLEOTIDE SEQUENCE</scope>
    <source>
        <strain evidence="2">CGMCC 1.12408</strain>
    </source>
</reference>
<dbReference type="AlphaFoldDB" id="A0A916RRP0"/>
<keyword evidence="3" id="KW-1185">Reference proteome</keyword>
<proteinExistence type="predicted"/>
<protein>
    <recommendedName>
        <fullName evidence="1">Thiopeptide-type bacteriocin biosynthesis domain-containing protein</fullName>
    </recommendedName>
</protein>
<dbReference type="EMBL" id="BMEY01000003">
    <property type="protein sequence ID" value="GGA66163.1"/>
    <property type="molecule type" value="Genomic_DNA"/>
</dbReference>
<accession>A0A916RRP0</accession>
<dbReference type="Proteomes" id="UP000613512">
    <property type="component" value="Unassembled WGS sequence"/>
</dbReference>
<gene>
    <name evidence="2" type="ORF">GCM10008025_07490</name>
</gene>